<proteinExistence type="predicted"/>
<protein>
    <submittedName>
        <fullName evidence="2">50S ribosomal protein L7ae-like protein</fullName>
    </submittedName>
</protein>
<evidence type="ECO:0000259" key="1">
    <source>
        <dbReference type="Pfam" id="PF01248"/>
    </source>
</evidence>
<dbReference type="NCBIfam" id="NF010125">
    <property type="entry name" value="PRK13602.1"/>
    <property type="match status" value="1"/>
</dbReference>
<dbReference type="RefSeq" id="WP_011245008.1">
    <property type="nucleotide sequence ID" value="NZ_BOQQ01000014.1"/>
</dbReference>
<dbReference type="Gene3D" id="3.30.1330.30">
    <property type="match status" value="1"/>
</dbReference>
<dbReference type="InterPro" id="IPR029064">
    <property type="entry name" value="Ribosomal_eL30-like_sf"/>
</dbReference>
<keyword evidence="2" id="KW-0687">Ribonucleoprotein</keyword>
<dbReference type="AlphaFoldDB" id="A0A268NV14"/>
<name>A0A268NV14_SHOCL</name>
<gene>
    <name evidence="2" type="ORF">CHH72_21195</name>
</gene>
<dbReference type="OMA" id="CGIQVGA"/>
<dbReference type="GO" id="GO:0005840">
    <property type="term" value="C:ribosome"/>
    <property type="evidence" value="ECO:0007669"/>
    <property type="project" value="UniProtKB-KW"/>
</dbReference>
<comment type="caution">
    <text evidence="2">The sequence shown here is derived from an EMBL/GenBank/DDBJ whole genome shotgun (WGS) entry which is preliminary data.</text>
</comment>
<dbReference type="EMBL" id="NPCC01000045">
    <property type="protein sequence ID" value="PAE86910.1"/>
    <property type="molecule type" value="Genomic_DNA"/>
</dbReference>
<feature type="domain" description="Ribosomal protein eL8/eL30/eS12/Gadd45" evidence="1">
    <location>
        <begin position="6"/>
        <end position="79"/>
    </location>
</feature>
<keyword evidence="2" id="KW-0689">Ribosomal protein</keyword>
<sequence>MSYEKVEQAKDPIIGKKQTQKALHARLVSELYVAKDADPRVVADVVEAAKDTDVTVVYVDSMKRLGKACGIDVGAAAVALRK</sequence>
<dbReference type="SUPFAM" id="SSF55315">
    <property type="entry name" value="L30e-like"/>
    <property type="match status" value="1"/>
</dbReference>
<organism evidence="2 3">
    <name type="scientific">Shouchella clausii</name>
    <name type="common">Alkalihalobacillus clausii</name>
    <dbReference type="NCBI Taxonomy" id="79880"/>
    <lineage>
        <taxon>Bacteria</taxon>
        <taxon>Bacillati</taxon>
        <taxon>Bacillota</taxon>
        <taxon>Bacilli</taxon>
        <taxon>Bacillales</taxon>
        <taxon>Bacillaceae</taxon>
        <taxon>Shouchella</taxon>
    </lineage>
</organism>
<dbReference type="InterPro" id="IPR004038">
    <property type="entry name" value="Ribosomal_eL8/eL30/eS12/Gad45"/>
</dbReference>
<reference evidence="2 3" key="1">
    <citation type="submission" date="2017-07" db="EMBL/GenBank/DDBJ databases">
        <title>Isolation and whole genome analysis of endospore-forming bacteria from heroin.</title>
        <authorList>
            <person name="Kalinowski J."/>
            <person name="Ahrens B."/>
            <person name="Al-Dilaimi A."/>
            <person name="Winkler A."/>
            <person name="Wibberg D."/>
            <person name="Schleenbecker U."/>
            <person name="Ruckert C."/>
            <person name="Wolfel R."/>
            <person name="Grass G."/>
        </authorList>
    </citation>
    <scope>NUCLEOTIDE SEQUENCE [LARGE SCALE GENOMIC DNA]</scope>
    <source>
        <strain evidence="2 3">7539</strain>
    </source>
</reference>
<dbReference type="Pfam" id="PF01248">
    <property type="entry name" value="Ribosomal_L7Ae"/>
    <property type="match status" value="1"/>
</dbReference>
<dbReference type="Proteomes" id="UP000216207">
    <property type="component" value="Unassembled WGS sequence"/>
</dbReference>
<evidence type="ECO:0000313" key="3">
    <source>
        <dbReference type="Proteomes" id="UP000216207"/>
    </source>
</evidence>
<accession>A0A268NV14</accession>
<evidence type="ECO:0000313" key="2">
    <source>
        <dbReference type="EMBL" id="PAE86910.1"/>
    </source>
</evidence>